<feature type="region of interest" description="Disordered" evidence="1">
    <location>
        <begin position="45"/>
        <end position="96"/>
    </location>
</feature>
<dbReference type="EMBL" id="OB660979">
    <property type="protein sequence ID" value="CAD7226925.1"/>
    <property type="molecule type" value="Genomic_DNA"/>
</dbReference>
<feature type="compositionally biased region" description="Low complexity" evidence="1">
    <location>
        <begin position="56"/>
        <end position="96"/>
    </location>
</feature>
<accession>A0A7R8W8I3</accession>
<gene>
    <name evidence="2" type="ORF">CTOB1V02_LOCUS4836</name>
</gene>
<dbReference type="AlphaFoldDB" id="A0A7R8W8I3"/>
<evidence type="ECO:0000256" key="1">
    <source>
        <dbReference type="SAM" id="MobiDB-lite"/>
    </source>
</evidence>
<proteinExistence type="predicted"/>
<evidence type="ECO:0000313" key="2">
    <source>
        <dbReference type="EMBL" id="CAD7226925.1"/>
    </source>
</evidence>
<protein>
    <submittedName>
        <fullName evidence="2">Uncharacterized protein</fullName>
    </submittedName>
</protein>
<organism evidence="2">
    <name type="scientific">Cyprideis torosa</name>
    <dbReference type="NCBI Taxonomy" id="163714"/>
    <lineage>
        <taxon>Eukaryota</taxon>
        <taxon>Metazoa</taxon>
        <taxon>Ecdysozoa</taxon>
        <taxon>Arthropoda</taxon>
        <taxon>Crustacea</taxon>
        <taxon>Oligostraca</taxon>
        <taxon>Ostracoda</taxon>
        <taxon>Podocopa</taxon>
        <taxon>Podocopida</taxon>
        <taxon>Cytherocopina</taxon>
        <taxon>Cytheroidea</taxon>
        <taxon>Cytherideidae</taxon>
        <taxon>Cyprideis</taxon>
    </lineage>
</organism>
<sequence>MGLGGIGAPGGGFPFGHYAAGFPPQGPMFSPFGNPFALNDQLSKLSHLQPGGGFGSQPQGSSGFGSQPQGSLGFGSQPQQPAFGSQQQQGSSVSSVFTSQTAAGGVNGGSGLGGSSVITGSSQSSLLTPALFTPEDFQRLSPRQQAMVPQVMSILGSLVQSIASTMPAESANNAYLLNLYNRQGGTDIMTMTAMLLNNLLQQLANAIGAGGGAGGAAPSQRGQSVYVDDAILVPVPGLNARCLGNGEYCGCPIGMFMRQSDGMCMLHLYVGGPTSRTSASYQKADPEATPEATGEGTTKVKKEAVTDKP</sequence>
<feature type="region of interest" description="Disordered" evidence="1">
    <location>
        <begin position="276"/>
        <end position="309"/>
    </location>
</feature>
<feature type="compositionally biased region" description="Low complexity" evidence="1">
    <location>
        <begin position="287"/>
        <end position="297"/>
    </location>
</feature>
<name>A0A7R8W8I3_9CRUS</name>
<feature type="compositionally biased region" description="Basic and acidic residues" evidence="1">
    <location>
        <begin position="298"/>
        <end position="309"/>
    </location>
</feature>
<reference evidence="2" key="1">
    <citation type="submission" date="2020-11" db="EMBL/GenBank/DDBJ databases">
        <authorList>
            <person name="Tran Van P."/>
        </authorList>
    </citation>
    <scope>NUCLEOTIDE SEQUENCE</scope>
</reference>